<comment type="subcellular location">
    <subcellularLocation>
        <location evidence="1">Host cell</location>
    </subcellularLocation>
    <subcellularLocation>
        <location evidence="2">Secreted</location>
    </subcellularLocation>
</comment>
<evidence type="ECO:0000313" key="6">
    <source>
        <dbReference type="Proteomes" id="UP000794436"/>
    </source>
</evidence>
<keyword evidence="3" id="KW-0964">Secreted</keyword>
<evidence type="ECO:0000256" key="3">
    <source>
        <dbReference type="ARBA" id="ARBA00022525"/>
    </source>
</evidence>
<dbReference type="EMBL" id="SPLM01000003">
    <property type="protein sequence ID" value="TMW67945.1"/>
    <property type="molecule type" value="Genomic_DNA"/>
</dbReference>
<dbReference type="GO" id="GO:0043657">
    <property type="term" value="C:host cell"/>
    <property type="evidence" value="ECO:0007669"/>
    <property type="project" value="UniProtKB-SubCell"/>
</dbReference>
<evidence type="ECO:0000256" key="1">
    <source>
        <dbReference type="ARBA" id="ARBA00004340"/>
    </source>
</evidence>
<dbReference type="InterPro" id="IPR045379">
    <property type="entry name" value="Crinkler_N"/>
</dbReference>
<comment type="caution">
    <text evidence="5">The sequence shown here is derived from an EMBL/GenBank/DDBJ whole genome shotgun (WGS) entry which is preliminary data.</text>
</comment>
<keyword evidence="6" id="KW-1185">Reference proteome</keyword>
<reference evidence="5" key="1">
    <citation type="submission" date="2019-03" db="EMBL/GenBank/DDBJ databases">
        <title>Long read genome sequence of the mycoparasitic Pythium oligandrum ATCC 38472 isolated from sugarbeet rhizosphere.</title>
        <authorList>
            <person name="Gaulin E."/>
        </authorList>
    </citation>
    <scope>NUCLEOTIDE SEQUENCE</scope>
    <source>
        <strain evidence="5">ATCC 38472_TT</strain>
    </source>
</reference>
<dbReference type="AlphaFoldDB" id="A0A8K1CR05"/>
<protein>
    <recommendedName>
        <fullName evidence="4">Crinkler effector protein N-terminal domain-containing protein</fullName>
    </recommendedName>
</protein>
<dbReference type="OrthoDB" id="77741at2759"/>
<sequence>MTKVELVCGLVGDVRSVFVVEIDKEKRVGTLIARTKGICGIGADVDLHIFSTQSNGWLKAADVAAYLEKGTINDSMGAVLKSGKLGEWVPIERAFDGMPTLDVIHALVVLIKRSVDDDIDDRPLKRGVWRDVDMAPLEFIGDMVRLSSTFLEGSGLEPPLGRKDLVLFRREAVDNIWGEIQRSAINLTASVVATGSPGSGKSVASYAFAGGLIDLAQWNVLWIRITHKDSHYSIVQFCYGKKLVSAIPLLSMPYVITALLASFDSRGKTSIVFFDGYAKDVKHKVDEVFIRCRTWRDEDRTQRRLVVVSSIAASFEQVFEGTKPEEDDSPRLLLDLDSVSGVTGLKTKTHGEVARWTMATKCDDVLDVMIF</sequence>
<proteinExistence type="predicted"/>
<dbReference type="Pfam" id="PF20147">
    <property type="entry name" value="Crinkler"/>
    <property type="match status" value="1"/>
</dbReference>
<dbReference type="GO" id="GO:0005576">
    <property type="term" value="C:extracellular region"/>
    <property type="evidence" value="ECO:0007669"/>
    <property type="project" value="UniProtKB-SubCell"/>
</dbReference>
<accession>A0A8K1CR05</accession>
<name>A0A8K1CR05_PYTOL</name>
<evidence type="ECO:0000313" key="5">
    <source>
        <dbReference type="EMBL" id="TMW67945.1"/>
    </source>
</evidence>
<dbReference type="Proteomes" id="UP000794436">
    <property type="component" value="Unassembled WGS sequence"/>
</dbReference>
<organism evidence="5 6">
    <name type="scientific">Pythium oligandrum</name>
    <name type="common">Mycoparasitic fungus</name>
    <dbReference type="NCBI Taxonomy" id="41045"/>
    <lineage>
        <taxon>Eukaryota</taxon>
        <taxon>Sar</taxon>
        <taxon>Stramenopiles</taxon>
        <taxon>Oomycota</taxon>
        <taxon>Peronosporomycetes</taxon>
        <taxon>Pythiales</taxon>
        <taxon>Pythiaceae</taxon>
        <taxon>Pythium</taxon>
    </lineage>
</organism>
<feature type="domain" description="Crinkler effector protein N-terminal" evidence="4">
    <location>
        <begin position="4"/>
        <end position="109"/>
    </location>
</feature>
<gene>
    <name evidence="5" type="ORF">Poli38472_007617</name>
</gene>
<evidence type="ECO:0000259" key="4">
    <source>
        <dbReference type="Pfam" id="PF20147"/>
    </source>
</evidence>
<evidence type="ECO:0000256" key="2">
    <source>
        <dbReference type="ARBA" id="ARBA00004613"/>
    </source>
</evidence>